<dbReference type="PANTHER" id="PTHR13059">
    <property type="entry name" value="HMG-BOX TRANSCRIPTION FACTOR BBX"/>
    <property type="match status" value="1"/>
</dbReference>
<dbReference type="GO" id="GO:0000977">
    <property type="term" value="F:RNA polymerase II transcription regulatory region sequence-specific DNA binding"/>
    <property type="evidence" value="ECO:0007669"/>
    <property type="project" value="TreeGrafter"/>
</dbReference>
<reference evidence="9" key="2">
    <citation type="submission" date="2007-04" db="EMBL/GenBank/DDBJ databases">
        <title>The genome of the human body louse.</title>
        <authorList>
            <consortium name="The Human Body Louse Genome Consortium"/>
            <person name="Kirkness E."/>
            <person name="Walenz B."/>
            <person name="Hass B."/>
            <person name="Bruggner R."/>
            <person name="Strausberg R."/>
        </authorList>
    </citation>
    <scope>NUCLEOTIDE SEQUENCE</scope>
    <source>
        <strain evidence="9">USDA</strain>
    </source>
</reference>
<feature type="DNA-binding region" description="HMG box" evidence="6">
    <location>
        <begin position="81"/>
        <end position="149"/>
    </location>
</feature>
<dbReference type="InParanoid" id="E0VIQ4"/>
<dbReference type="Pfam" id="PF00505">
    <property type="entry name" value="HMG_box"/>
    <property type="match status" value="1"/>
</dbReference>
<dbReference type="GeneID" id="8230049"/>
<protein>
    <submittedName>
        <fullName evidence="9 10">Peptidyl-prolyl cis-trans isomerase G, putative</fullName>
    </submittedName>
</protein>
<dbReference type="InterPro" id="IPR009071">
    <property type="entry name" value="HMG_box_dom"/>
</dbReference>
<dbReference type="eggNOG" id="KOG2746">
    <property type="taxonomic scope" value="Eukaryota"/>
</dbReference>
<dbReference type="InterPro" id="IPR036910">
    <property type="entry name" value="HMG_box_dom_sf"/>
</dbReference>
<feature type="compositionally biased region" description="Pro residues" evidence="7">
    <location>
        <begin position="188"/>
        <end position="199"/>
    </location>
</feature>
<keyword evidence="2" id="KW-0805">Transcription regulation</keyword>
<dbReference type="EMBL" id="DS235201">
    <property type="protein sequence ID" value="EEB13260.1"/>
    <property type="molecule type" value="Genomic_DNA"/>
</dbReference>
<dbReference type="OrthoDB" id="2377365at2759"/>
<accession>E0VIQ4</accession>
<name>E0VIQ4_PEDHC</name>
<dbReference type="PANTHER" id="PTHR13059:SF10">
    <property type="entry name" value="HMG BOX TRANSCRIPTION FACTOR BBX"/>
    <property type="match status" value="1"/>
</dbReference>
<feature type="region of interest" description="Disordered" evidence="7">
    <location>
        <begin position="161"/>
        <end position="291"/>
    </location>
</feature>
<evidence type="ECO:0000256" key="2">
    <source>
        <dbReference type="ARBA" id="ARBA00023015"/>
    </source>
</evidence>
<feature type="region of interest" description="Disordered" evidence="7">
    <location>
        <begin position="637"/>
        <end position="673"/>
    </location>
</feature>
<evidence type="ECO:0000256" key="3">
    <source>
        <dbReference type="ARBA" id="ARBA00023125"/>
    </source>
</evidence>
<dbReference type="KEGG" id="phu:Phum_PHUM230960"/>
<feature type="compositionally biased region" description="Basic residues" evidence="7">
    <location>
        <begin position="240"/>
        <end position="267"/>
    </location>
</feature>
<dbReference type="Gene3D" id="1.10.30.10">
    <property type="entry name" value="High mobility group box domain"/>
    <property type="match status" value="1"/>
</dbReference>
<feature type="region of interest" description="Disordered" evidence="7">
    <location>
        <begin position="1"/>
        <end position="70"/>
    </location>
</feature>
<feature type="compositionally biased region" description="Low complexity" evidence="7">
    <location>
        <begin position="655"/>
        <end position="669"/>
    </location>
</feature>
<feature type="compositionally biased region" description="Basic and acidic residues" evidence="7">
    <location>
        <begin position="424"/>
        <end position="445"/>
    </location>
</feature>
<gene>
    <name evidence="10" type="primary">8230049</name>
    <name evidence="9" type="ORF">Phum_PHUM230960</name>
</gene>
<feature type="compositionally biased region" description="Basic and acidic residues" evidence="7">
    <location>
        <begin position="7"/>
        <end position="26"/>
    </location>
</feature>
<dbReference type="HOGENOM" id="CLU_395009_0_0_1"/>
<dbReference type="STRING" id="121224.E0VIQ4"/>
<feature type="compositionally biased region" description="Basic and acidic residues" evidence="7">
    <location>
        <begin position="268"/>
        <end position="288"/>
    </location>
</feature>
<evidence type="ECO:0000256" key="1">
    <source>
        <dbReference type="ARBA" id="ARBA00022553"/>
    </source>
</evidence>
<evidence type="ECO:0000313" key="9">
    <source>
        <dbReference type="EMBL" id="EEB13260.1"/>
    </source>
</evidence>
<dbReference type="EMBL" id="AAZO01002681">
    <property type="status" value="NOT_ANNOTATED_CDS"/>
    <property type="molecule type" value="Genomic_DNA"/>
</dbReference>
<keyword evidence="9" id="KW-0413">Isomerase</keyword>
<feature type="compositionally biased region" description="Basic and acidic residues" evidence="7">
    <location>
        <begin position="495"/>
        <end position="510"/>
    </location>
</feature>
<sequence>MDSQDDAVQKSDENIMKNKYERETESKLCNGHVSENEKKDEPVKANYKRKNMSDTEEETEGKRANLKTEDSVKGEIPAHHARRPPNGFLLFCKRHRDIVSAKNPNLENRGVTKLLGNWWRTLEEDERDKYKELARQNKEIFIANNPQFTWYKLPAPPLRTLVTRPSNRRPPNQLGGLTSLLSSSLSPPTTPLNASPPLPSVLSHSAPPKKRFLLQTRTKPPKDDSESASESEETTEIFSKKSHKGEKRKNKKKNSLIKYKKNSKAKRKDSLYEKNFIENEPNESRSWKSDNNNCTQQQLIEKIVDSSFDVQKSYQELDVQRTLDYINTEHTYQKNPTRFWQSQKNQKMDKKDDKISVQVSSKPYEMNETLMSPNLNNNTIVLSSDKEESKKNCVNYSFNDNNNLIVDYINPNQRKLVLPSIQTNHDRMRTSKIEDGEESKGKNEGDYEVPVNCDKRSANFQSILGKVSREIVSMIKERVSEDAEEMAVAKFNVRSRSETDSDESWYEKSDNSPPESPRGRRSKRSCKGQRYEQYIKNSVSKKRSKNLNFHSATGDEEKMSSNVKTKKKKIHKRENSNLHNDKYYLKKEGAKASDIIQLKLELEQKLKKHGEEKNIRKIKDAKNVIKKKPISKVQMIKEKKELHGGGKLPNVGPDSSSSSAITSKPISNSVQGISRPDFADLTTLAETALTLLSLQEPR</sequence>
<feature type="domain" description="HMG box" evidence="8">
    <location>
        <begin position="81"/>
        <end position="149"/>
    </location>
</feature>
<dbReference type="InterPro" id="IPR052412">
    <property type="entry name" value="CC-Dev_Transcription_Reg"/>
</dbReference>
<evidence type="ECO:0000313" key="10">
    <source>
        <dbReference type="EnsemblMetazoa" id="PHUM230960-PA"/>
    </source>
</evidence>
<reference evidence="10" key="3">
    <citation type="submission" date="2021-02" db="UniProtKB">
        <authorList>
            <consortium name="EnsemblMetazoa"/>
        </authorList>
    </citation>
    <scope>IDENTIFICATION</scope>
    <source>
        <strain evidence="10">USDA</strain>
    </source>
</reference>
<dbReference type="AlphaFoldDB" id="E0VIQ4"/>
<evidence type="ECO:0000256" key="6">
    <source>
        <dbReference type="PROSITE-ProRule" id="PRU00267"/>
    </source>
</evidence>
<dbReference type="SMART" id="SM00398">
    <property type="entry name" value="HMG"/>
    <property type="match status" value="1"/>
</dbReference>
<dbReference type="PROSITE" id="PS50118">
    <property type="entry name" value="HMG_BOX_2"/>
    <property type="match status" value="1"/>
</dbReference>
<feature type="region of interest" description="Disordered" evidence="7">
    <location>
        <begin position="421"/>
        <end position="450"/>
    </location>
</feature>
<dbReference type="EnsemblMetazoa" id="PHUM230960-RA">
    <property type="protein sequence ID" value="PHUM230960-PA"/>
    <property type="gene ID" value="PHUM230960"/>
</dbReference>
<keyword evidence="4" id="KW-0804">Transcription</keyword>
<evidence type="ECO:0000259" key="8">
    <source>
        <dbReference type="PROSITE" id="PS50118"/>
    </source>
</evidence>
<dbReference type="GO" id="GO:0005634">
    <property type="term" value="C:nucleus"/>
    <property type="evidence" value="ECO:0007669"/>
    <property type="project" value="UniProtKB-UniRule"/>
</dbReference>
<keyword evidence="5 6" id="KW-0539">Nucleus</keyword>
<evidence type="ECO:0000256" key="7">
    <source>
        <dbReference type="SAM" id="MobiDB-lite"/>
    </source>
</evidence>
<organism>
    <name type="scientific">Pediculus humanus subsp. corporis</name>
    <name type="common">Body louse</name>
    <dbReference type="NCBI Taxonomy" id="121224"/>
    <lineage>
        <taxon>Eukaryota</taxon>
        <taxon>Metazoa</taxon>
        <taxon>Ecdysozoa</taxon>
        <taxon>Arthropoda</taxon>
        <taxon>Hexapoda</taxon>
        <taxon>Insecta</taxon>
        <taxon>Pterygota</taxon>
        <taxon>Neoptera</taxon>
        <taxon>Paraneoptera</taxon>
        <taxon>Psocodea</taxon>
        <taxon>Troctomorpha</taxon>
        <taxon>Phthiraptera</taxon>
        <taxon>Anoplura</taxon>
        <taxon>Pediculidae</taxon>
        <taxon>Pediculus</taxon>
    </lineage>
</organism>
<feature type="compositionally biased region" description="Acidic residues" evidence="7">
    <location>
        <begin position="226"/>
        <end position="235"/>
    </location>
</feature>
<keyword evidence="3 6" id="KW-0238">DNA-binding</keyword>
<reference evidence="9" key="1">
    <citation type="submission" date="2007-04" db="EMBL/GenBank/DDBJ databases">
        <title>Annotation of Pediculus humanus corporis strain USDA.</title>
        <authorList>
            <person name="Kirkness E."/>
            <person name="Hannick L."/>
            <person name="Hass B."/>
            <person name="Bruggner R."/>
            <person name="Lawson D."/>
            <person name="Bidwell S."/>
            <person name="Joardar V."/>
            <person name="Caler E."/>
            <person name="Walenz B."/>
            <person name="Inman J."/>
            <person name="Schobel S."/>
            <person name="Galinsky K."/>
            <person name="Amedeo P."/>
            <person name="Strausberg R."/>
        </authorList>
    </citation>
    <scope>NUCLEOTIDE SEQUENCE</scope>
    <source>
        <strain evidence="9">USDA</strain>
    </source>
</reference>
<evidence type="ECO:0000313" key="11">
    <source>
        <dbReference type="Proteomes" id="UP000009046"/>
    </source>
</evidence>
<dbReference type="SUPFAM" id="SSF47095">
    <property type="entry name" value="HMG-box"/>
    <property type="match status" value="1"/>
</dbReference>
<feature type="region of interest" description="Disordered" evidence="7">
    <location>
        <begin position="492"/>
        <end position="578"/>
    </location>
</feature>
<dbReference type="CTD" id="8230049"/>
<dbReference type="GO" id="GO:0000981">
    <property type="term" value="F:DNA-binding transcription factor activity, RNA polymerase II-specific"/>
    <property type="evidence" value="ECO:0007669"/>
    <property type="project" value="TreeGrafter"/>
</dbReference>
<keyword evidence="1" id="KW-0597">Phosphoprotein</keyword>
<feature type="compositionally biased region" description="Low complexity" evidence="7">
    <location>
        <begin position="177"/>
        <end position="187"/>
    </location>
</feature>
<feature type="compositionally biased region" description="Basic and acidic residues" evidence="7">
    <location>
        <begin position="34"/>
        <end position="43"/>
    </location>
</feature>
<dbReference type="RefSeq" id="XP_002425998.1">
    <property type="nucleotide sequence ID" value="XM_002425953.1"/>
</dbReference>
<evidence type="ECO:0000256" key="5">
    <source>
        <dbReference type="ARBA" id="ARBA00023242"/>
    </source>
</evidence>
<dbReference type="VEuPathDB" id="VectorBase:PHUM230960"/>
<evidence type="ECO:0000256" key="4">
    <source>
        <dbReference type="ARBA" id="ARBA00023163"/>
    </source>
</evidence>
<keyword evidence="11" id="KW-1185">Reference proteome</keyword>
<feature type="compositionally biased region" description="Basic and acidic residues" evidence="7">
    <location>
        <begin position="60"/>
        <end position="70"/>
    </location>
</feature>
<dbReference type="Proteomes" id="UP000009046">
    <property type="component" value="Unassembled WGS sequence"/>
</dbReference>
<proteinExistence type="predicted"/>
<dbReference type="GO" id="GO:0016853">
    <property type="term" value="F:isomerase activity"/>
    <property type="evidence" value="ECO:0007669"/>
    <property type="project" value="UniProtKB-KW"/>
</dbReference>